<dbReference type="Proteomes" id="UP000652761">
    <property type="component" value="Unassembled WGS sequence"/>
</dbReference>
<proteinExistence type="predicted"/>
<gene>
    <name evidence="2" type="ORF">Taro_001469</name>
</gene>
<evidence type="ECO:0000313" key="2">
    <source>
        <dbReference type="EMBL" id="MQL69183.1"/>
    </source>
</evidence>
<accession>A0A843TI73</accession>
<comment type="caution">
    <text evidence="2">The sequence shown here is derived from an EMBL/GenBank/DDBJ whole genome shotgun (WGS) entry which is preliminary data.</text>
</comment>
<evidence type="ECO:0008006" key="4">
    <source>
        <dbReference type="Google" id="ProtNLM"/>
    </source>
</evidence>
<name>A0A843TI73_COLES</name>
<evidence type="ECO:0000256" key="1">
    <source>
        <dbReference type="SAM" id="SignalP"/>
    </source>
</evidence>
<evidence type="ECO:0000313" key="3">
    <source>
        <dbReference type="Proteomes" id="UP000652761"/>
    </source>
</evidence>
<feature type="chain" id="PRO_5032741682" description="Secreted protein" evidence="1">
    <location>
        <begin position="18"/>
        <end position="123"/>
    </location>
</feature>
<keyword evidence="3" id="KW-1185">Reference proteome</keyword>
<dbReference type="AlphaFoldDB" id="A0A843TI73"/>
<sequence>MALVVAFLLPLVGSTSACAPRVTRGAGLADVRCGKATTFYVAIRLRHKPTSRSQPLCVFKEGWPNRAFTSSARPGKELLRFLRAIRHSGVDFDVLSMQGRRMERGRHRVVAGLRVLREGICLL</sequence>
<feature type="signal peptide" evidence="1">
    <location>
        <begin position="1"/>
        <end position="17"/>
    </location>
</feature>
<dbReference type="EMBL" id="NMUH01000030">
    <property type="protein sequence ID" value="MQL69183.1"/>
    <property type="molecule type" value="Genomic_DNA"/>
</dbReference>
<keyword evidence="1" id="KW-0732">Signal</keyword>
<organism evidence="2 3">
    <name type="scientific">Colocasia esculenta</name>
    <name type="common">Wild taro</name>
    <name type="synonym">Arum esculentum</name>
    <dbReference type="NCBI Taxonomy" id="4460"/>
    <lineage>
        <taxon>Eukaryota</taxon>
        <taxon>Viridiplantae</taxon>
        <taxon>Streptophyta</taxon>
        <taxon>Embryophyta</taxon>
        <taxon>Tracheophyta</taxon>
        <taxon>Spermatophyta</taxon>
        <taxon>Magnoliopsida</taxon>
        <taxon>Liliopsida</taxon>
        <taxon>Araceae</taxon>
        <taxon>Aroideae</taxon>
        <taxon>Colocasieae</taxon>
        <taxon>Colocasia</taxon>
    </lineage>
</organism>
<reference evidence="2" key="1">
    <citation type="submission" date="2017-07" db="EMBL/GenBank/DDBJ databases">
        <title>Taro Niue Genome Assembly and Annotation.</title>
        <authorList>
            <person name="Atibalentja N."/>
            <person name="Keating K."/>
            <person name="Fields C.J."/>
        </authorList>
    </citation>
    <scope>NUCLEOTIDE SEQUENCE</scope>
    <source>
        <strain evidence="2">Niue_2</strain>
        <tissue evidence="2">Leaf</tissue>
    </source>
</reference>
<protein>
    <recommendedName>
        <fullName evidence="4">Secreted protein</fullName>
    </recommendedName>
</protein>